<dbReference type="Gene3D" id="3.40.50.300">
    <property type="entry name" value="P-loop containing nucleotide triphosphate hydrolases"/>
    <property type="match status" value="1"/>
</dbReference>
<dbReference type="PROSITE" id="PS51421">
    <property type="entry name" value="RAS"/>
    <property type="match status" value="1"/>
</dbReference>
<protein>
    <submittedName>
        <fullName evidence="3">Ras-like protein rasC</fullName>
    </submittedName>
</protein>
<evidence type="ECO:0000256" key="1">
    <source>
        <dbReference type="ARBA" id="ARBA00022741"/>
    </source>
</evidence>
<dbReference type="GO" id="GO:0003924">
    <property type="term" value="F:GTPase activity"/>
    <property type="evidence" value="ECO:0007669"/>
    <property type="project" value="InterPro"/>
</dbReference>
<dbReference type="InterPro" id="IPR020849">
    <property type="entry name" value="Small_GTPase_Ras-type"/>
</dbReference>
<dbReference type="NCBIfam" id="TIGR00231">
    <property type="entry name" value="small_GTP"/>
    <property type="match status" value="1"/>
</dbReference>
<dbReference type="FunFam" id="3.40.50.300:FF:001423">
    <property type="entry name" value="Ras family GTPase"/>
    <property type="match status" value="1"/>
</dbReference>
<keyword evidence="2" id="KW-0342">GTP-binding</keyword>
<accession>A0A2B4RZ68</accession>
<dbReference type="SUPFAM" id="SSF52540">
    <property type="entry name" value="P-loop containing nucleoside triphosphate hydrolases"/>
    <property type="match status" value="1"/>
</dbReference>
<gene>
    <name evidence="3" type="primary">rasC</name>
    <name evidence="3" type="ORF">AWC38_SpisGene13877</name>
</gene>
<evidence type="ECO:0000313" key="4">
    <source>
        <dbReference type="Proteomes" id="UP000225706"/>
    </source>
</evidence>
<name>A0A2B4RZ68_STYPI</name>
<evidence type="ECO:0000256" key="2">
    <source>
        <dbReference type="ARBA" id="ARBA00023134"/>
    </source>
</evidence>
<dbReference type="GO" id="GO:0016020">
    <property type="term" value="C:membrane"/>
    <property type="evidence" value="ECO:0007669"/>
    <property type="project" value="InterPro"/>
</dbReference>
<proteinExistence type="predicted"/>
<dbReference type="SMART" id="SM00175">
    <property type="entry name" value="RAB"/>
    <property type="match status" value="1"/>
</dbReference>
<dbReference type="AlphaFoldDB" id="A0A2B4RZ68"/>
<dbReference type="GO" id="GO:0007165">
    <property type="term" value="P:signal transduction"/>
    <property type="evidence" value="ECO:0007669"/>
    <property type="project" value="InterPro"/>
</dbReference>
<dbReference type="SMART" id="SM00174">
    <property type="entry name" value="RHO"/>
    <property type="match status" value="1"/>
</dbReference>
<dbReference type="GO" id="GO:0005525">
    <property type="term" value="F:GTP binding"/>
    <property type="evidence" value="ECO:0007669"/>
    <property type="project" value="UniProtKB-KW"/>
</dbReference>
<dbReference type="InterPro" id="IPR027417">
    <property type="entry name" value="P-loop_NTPase"/>
</dbReference>
<dbReference type="PANTHER" id="PTHR24070">
    <property type="entry name" value="RAS, DI-RAS, AND RHEB FAMILY MEMBERS OF SMALL GTPASE SUPERFAMILY"/>
    <property type="match status" value="1"/>
</dbReference>
<dbReference type="CDD" id="cd00876">
    <property type="entry name" value="Ras"/>
    <property type="match status" value="1"/>
</dbReference>
<dbReference type="InterPro" id="IPR005225">
    <property type="entry name" value="Small_GTP-bd"/>
</dbReference>
<dbReference type="PROSITE" id="PS00018">
    <property type="entry name" value="EF_HAND_1"/>
    <property type="match status" value="1"/>
</dbReference>
<organism evidence="3 4">
    <name type="scientific">Stylophora pistillata</name>
    <name type="common">Smooth cauliflower coral</name>
    <dbReference type="NCBI Taxonomy" id="50429"/>
    <lineage>
        <taxon>Eukaryota</taxon>
        <taxon>Metazoa</taxon>
        <taxon>Cnidaria</taxon>
        <taxon>Anthozoa</taxon>
        <taxon>Hexacorallia</taxon>
        <taxon>Scleractinia</taxon>
        <taxon>Astrocoeniina</taxon>
        <taxon>Pocilloporidae</taxon>
        <taxon>Stylophora</taxon>
    </lineage>
</organism>
<dbReference type="Pfam" id="PF00071">
    <property type="entry name" value="Ras"/>
    <property type="match status" value="1"/>
</dbReference>
<dbReference type="Proteomes" id="UP000225706">
    <property type="component" value="Unassembled WGS sequence"/>
</dbReference>
<dbReference type="PRINTS" id="PR00449">
    <property type="entry name" value="RASTRNSFRMNG"/>
</dbReference>
<dbReference type="SMART" id="SM00173">
    <property type="entry name" value="RAS"/>
    <property type="match status" value="1"/>
</dbReference>
<reference evidence="4" key="1">
    <citation type="journal article" date="2017" name="bioRxiv">
        <title>Comparative analysis of the genomes of Stylophora pistillata and Acropora digitifera provides evidence for extensive differences between species of corals.</title>
        <authorList>
            <person name="Voolstra C.R."/>
            <person name="Li Y."/>
            <person name="Liew Y.J."/>
            <person name="Baumgarten S."/>
            <person name="Zoccola D."/>
            <person name="Flot J.-F."/>
            <person name="Tambutte S."/>
            <person name="Allemand D."/>
            <person name="Aranda M."/>
        </authorList>
    </citation>
    <scope>NUCLEOTIDE SEQUENCE [LARGE SCALE GENOMIC DNA]</scope>
</reference>
<keyword evidence="1" id="KW-0547">Nucleotide-binding</keyword>
<dbReference type="OrthoDB" id="5976022at2759"/>
<dbReference type="InterPro" id="IPR018247">
    <property type="entry name" value="EF_Hand_1_Ca_BS"/>
</dbReference>
<dbReference type="EMBL" id="LSMT01000269">
    <property type="protein sequence ID" value="PFX21627.1"/>
    <property type="molecule type" value="Genomic_DNA"/>
</dbReference>
<keyword evidence="4" id="KW-1185">Reference proteome</keyword>
<dbReference type="InterPro" id="IPR001806">
    <property type="entry name" value="Small_GTPase"/>
</dbReference>
<dbReference type="PROSITE" id="PS51419">
    <property type="entry name" value="RAB"/>
    <property type="match status" value="1"/>
</dbReference>
<evidence type="ECO:0000313" key="3">
    <source>
        <dbReference type="EMBL" id="PFX21627.1"/>
    </source>
</evidence>
<comment type="caution">
    <text evidence="3">The sequence shown here is derived from an EMBL/GenBank/DDBJ whole genome shotgun (WGS) entry which is preliminary data.</text>
</comment>
<dbReference type="STRING" id="50429.A0A2B4RZ68"/>
<dbReference type="PROSITE" id="PS51420">
    <property type="entry name" value="RHO"/>
    <property type="match status" value="1"/>
</dbReference>
<sequence length="225" mass="25486">MQRQGIISVCGLLRCGWKGALVRQSREAHTDMFRLCVVGSGGVGKSSLTIRYLKNEFTEYYDPTLEETYRKEIEYNGKLYDVEIVDTAGQEEFSSFRDSSVATGDAFLVLFAINSTSSWHELKDLRSKIIQDRQLSSTIPMVLVANKLDLDGEREVNKDEVLEYCNSAEVNIPLIETSAKTGLNVEESFQLMMQQIQRIQPALLERTVPKNHANKPQKKDNCVIL</sequence>